<keyword evidence="2" id="KW-1185">Reference proteome</keyword>
<evidence type="ECO:0000313" key="1">
    <source>
        <dbReference type="EMBL" id="TMV02594.1"/>
    </source>
</evidence>
<name>A0ABY2WS34_9RHOB</name>
<organism evidence="1 2">
    <name type="scientific">Ruegeria sediminis</name>
    <dbReference type="NCBI Taxonomy" id="2583820"/>
    <lineage>
        <taxon>Bacteria</taxon>
        <taxon>Pseudomonadati</taxon>
        <taxon>Pseudomonadota</taxon>
        <taxon>Alphaproteobacteria</taxon>
        <taxon>Rhodobacterales</taxon>
        <taxon>Roseobacteraceae</taxon>
        <taxon>Ruegeria</taxon>
    </lineage>
</organism>
<proteinExistence type="predicted"/>
<comment type="caution">
    <text evidence="1">The sequence shown here is derived from an EMBL/GenBank/DDBJ whole genome shotgun (WGS) entry which is preliminary data.</text>
</comment>
<gene>
    <name evidence="1" type="ORF">FGK63_20415</name>
</gene>
<evidence type="ECO:0000313" key="2">
    <source>
        <dbReference type="Proteomes" id="UP001193035"/>
    </source>
</evidence>
<dbReference type="RefSeq" id="WP_138845773.1">
    <property type="nucleotide sequence ID" value="NZ_VCPD01000012.1"/>
</dbReference>
<protein>
    <submittedName>
        <fullName evidence="1">Uncharacterized protein</fullName>
    </submittedName>
</protein>
<dbReference type="Proteomes" id="UP001193035">
    <property type="component" value="Unassembled WGS sequence"/>
</dbReference>
<dbReference type="EMBL" id="VCPD01000012">
    <property type="protein sequence ID" value="TMV02594.1"/>
    <property type="molecule type" value="Genomic_DNA"/>
</dbReference>
<sequence length="121" mass="13858">MSIKYQQAILLMKSQAEPFKKRSKLGLYLSQGKMLSSTATIQATGEVRDGRVAMKLLPPLEHQEIEIETNADFDPEDLFEAALFTSEQARKRLGLWRIWSVRRAVCRYVSNHAATRQNLPH</sequence>
<accession>A0ABY2WS34</accession>
<reference evidence="1 2" key="1">
    <citation type="submission" date="2019-05" db="EMBL/GenBank/DDBJ databases">
        <title>Ruegeria sp. nov., isolated from tidal flat.</title>
        <authorList>
            <person name="Kim W."/>
        </authorList>
    </citation>
    <scope>NUCLEOTIDE SEQUENCE [LARGE SCALE GENOMIC DNA]</scope>
    <source>
        <strain evidence="1 2">CAU 1488</strain>
    </source>
</reference>